<accession>A0ABV9LVL0</accession>
<evidence type="ECO:0000256" key="17">
    <source>
        <dbReference type="SAM" id="SignalP"/>
    </source>
</evidence>
<dbReference type="CDD" id="cd01347">
    <property type="entry name" value="ligand_gated_channel"/>
    <property type="match status" value="1"/>
</dbReference>
<dbReference type="EMBL" id="JBHSGU010000002">
    <property type="protein sequence ID" value="MFC4700189.1"/>
    <property type="molecule type" value="Genomic_DNA"/>
</dbReference>
<evidence type="ECO:0000256" key="6">
    <source>
        <dbReference type="ARBA" id="ARBA00022692"/>
    </source>
</evidence>
<evidence type="ECO:0000256" key="7">
    <source>
        <dbReference type="ARBA" id="ARBA00022729"/>
    </source>
</evidence>
<dbReference type="InterPro" id="IPR010105">
    <property type="entry name" value="TonB_sidphr_rcpt"/>
</dbReference>
<keyword evidence="3 14" id="KW-0813">Transport</keyword>
<comment type="subcellular location">
    <subcellularLocation>
        <location evidence="1 14">Cell outer membrane</location>
        <topology evidence="1 14">Multi-pass membrane protein</topology>
    </subcellularLocation>
</comment>
<dbReference type="InterPro" id="IPR036942">
    <property type="entry name" value="Beta-barrel_TonB_sf"/>
</dbReference>
<keyword evidence="10 16" id="KW-0798">TonB box</keyword>
<feature type="short sequence motif" description="TonB C-terminal box" evidence="15">
    <location>
        <begin position="694"/>
        <end position="711"/>
    </location>
</feature>
<dbReference type="NCBIfam" id="TIGR01783">
    <property type="entry name" value="TonB-siderophor"/>
    <property type="match status" value="1"/>
</dbReference>
<dbReference type="InterPro" id="IPR039426">
    <property type="entry name" value="TonB-dep_rcpt-like"/>
</dbReference>
<protein>
    <submittedName>
        <fullName evidence="20">TonB-dependent siderophore receptor</fullName>
    </submittedName>
</protein>
<evidence type="ECO:0000256" key="11">
    <source>
        <dbReference type="ARBA" id="ARBA00023136"/>
    </source>
</evidence>
<keyword evidence="12 20" id="KW-0675">Receptor</keyword>
<evidence type="ECO:0000256" key="12">
    <source>
        <dbReference type="ARBA" id="ARBA00023170"/>
    </source>
</evidence>
<keyword evidence="5" id="KW-0410">Iron transport</keyword>
<proteinExistence type="inferred from homology"/>
<feature type="domain" description="TonB-dependent receptor plug" evidence="19">
    <location>
        <begin position="61"/>
        <end position="159"/>
    </location>
</feature>
<keyword evidence="8" id="KW-0408">Iron</keyword>
<evidence type="ECO:0000259" key="18">
    <source>
        <dbReference type="Pfam" id="PF00593"/>
    </source>
</evidence>
<dbReference type="Proteomes" id="UP001595897">
    <property type="component" value="Unassembled WGS sequence"/>
</dbReference>
<evidence type="ECO:0000256" key="4">
    <source>
        <dbReference type="ARBA" id="ARBA00022452"/>
    </source>
</evidence>
<evidence type="ECO:0000256" key="1">
    <source>
        <dbReference type="ARBA" id="ARBA00004571"/>
    </source>
</evidence>
<comment type="caution">
    <text evidence="20">The sequence shown here is derived from an EMBL/GenBank/DDBJ whole genome shotgun (WGS) entry which is preliminary data.</text>
</comment>
<organism evidence="20 21">
    <name type="scientific">Glaciecola siphonariae</name>
    <dbReference type="NCBI Taxonomy" id="521012"/>
    <lineage>
        <taxon>Bacteria</taxon>
        <taxon>Pseudomonadati</taxon>
        <taxon>Pseudomonadota</taxon>
        <taxon>Gammaproteobacteria</taxon>
        <taxon>Alteromonadales</taxon>
        <taxon>Alteromonadaceae</taxon>
        <taxon>Glaciecola</taxon>
    </lineage>
</organism>
<dbReference type="InterPro" id="IPR037066">
    <property type="entry name" value="Plug_dom_sf"/>
</dbReference>
<dbReference type="SUPFAM" id="SSF56935">
    <property type="entry name" value="Porins"/>
    <property type="match status" value="1"/>
</dbReference>
<evidence type="ECO:0000256" key="8">
    <source>
        <dbReference type="ARBA" id="ARBA00023004"/>
    </source>
</evidence>
<dbReference type="InterPro" id="IPR000531">
    <property type="entry name" value="Beta-barrel_TonB"/>
</dbReference>
<keyword evidence="13 14" id="KW-0998">Cell outer membrane</keyword>
<evidence type="ECO:0000256" key="16">
    <source>
        <dbReference type="RuleBase" id="RU003357"/>
    </source>
</evidence>
<evidence type="ECO:0000313" key="20">
    <source>
        <dbReference type="EMBL" id="MFC4700189.1"/>
    </source>
</evidence>
<evidence type="ECO:0000256" key="15">
    <source>
        <dbReference type="PROSITE-ProRule" id="PRU10144"/>
    </source>
</evidence>
<keyword evidence="4 14" id="KW-1134">Transmembrane beta strand</keyword>
<keyword evidence="6 14" id="KW-0812">Transmembrane</keyword>
<name>A0ABV9LVL0_9ALTE</name>
<dbReference type="PANTHER" id="PTHR32552">
    <property type="entry name" value="FERRICHROME IRON RECEPTOR-RELATED"/>
    <property type="match status" value="1"/>
</dbReference>
<dbReference type="Pfam" id="PF07715">
    <property type="entry name" value="Plug"/>
    <property type="match status" value="1"/>
</dbReference>
<evidence type="ECO:0000259" key="19">
    <source>
        <dbReference type="Pfam" id="PF07715"/>
    </source>
</evidence>
<dbReference type="RefSeq" id="WP_382407392.1">
    <property type="nucleotide sequence ID" value="NZ_JBHSGU010000002.1"/>
</dbReference>
<dbReference type="Gene3D" id="2.170.130.10">
    <property type="entry name" value="TonB-dependent receptor, plug domain"/>
    <property type="match status" value="1"/>
</dbReference>
<dbReference type="InterPro" id="IPR012910">
    <property type="entry name" value="Plug_dom"/>
</dbReference>
<feature type="signal peptide" evidence="17">
    <location>
        <begin position="1"/>
        <end position="26"/>
    </location>
</feature>
<dbReference type="Pfam" id="PF00593">
    <property type="entry name" value="TonB_dep_Rec_b-barrel"/>
    <property type="match status" value="1"/>
</dbReference>
<reference evidence="21" key="1">
    <citation type="journal article" date="2019" name="Int. J. Syst. Evol. Microbiol.">
        <title>The Global Catalogue of Microorganisms (GCM) 10K type strain sequencing project: providing services to taxonomists for standard genome sequencing and annotation.</title>
        <authorList>
            <consortium name="The Broad Institute Genomics Platform"/>
            <consortium name="The Broad Institute Genome Sequencing Center for Infectious Disease"/>
            <person name="Wu L."/>
            <person name="Ma J."/>
        </authorList>
    </citation>
    <scope>NUCLEOTIDE SEQUENCE [LARGE SCALE GENOMIC DNA]</scope>
    <source>
        <strain evidence="21">KACC 12507</strain>
    </source>
</reference>
<feature type="chain" id="PRO_5046006402" evidence="17">
    <location>
        <begin position="27"/>
        <end position="711"/>
    </location>
</feature>
<evidence type="ECO:0000256" key="13">
    <source>
        <dbReference type="ARBA" id="ARBA00023237"/>
    </source>
</evidence>
<keyword evidence="7 17" id="KW-0732">Signal</keyword>
<evidence type="ECO:0000256" key="9">
    <source>
        <dbReference type="ARBA" id="ARBA00023065"/>
    </source>
</evidence>
<keyword evidence="9" id="KW-0406">Ion transport</keyword>
<dbReference type="Gene3D" id="2.40.170.20">
    <property type="entry name" value="TonB-dependent receptor, beta-barrel domain"/>
    <property type="match status" value="1"/>
</dbReference>
<evidence type="ECO:0000313" key="21">
    <source>
        <dbReference type="Proteomes" id="UP001595897"/>
    </source>
</evidence>
<feature type="domain" description="TonB-dependent receptor-like beta-barrel" evidence="18">
    <location>
        <begin position="249"/>
        <end position="681"/>
    </location>
</feature>
<gene>
    <name evidence="20" type="ORF">ACFO4O_08485</name>
</gene>
<dbReference type="PROSITE" id="PS52016">
    <property type="entry name" value="TONB_DEPENDENT_REC_3"/>
    <property type="match status" value="1"/>
</dbReference>
<keyword evidence="21" id="KW-1185">Reference proteome</keyword>
<evidence type="ECO:0000256" key="14">
    <source>
        <dbReference type="PROSITE-ProRule" id="PRU01360"/>
    </source>
</evidence>
<dbReference type="InterPro" id="IPR010917">
    <property type="entry name" value="TonB_rcpt_CS"/>
</dbReference>
<evidence type="ECO:0000256" key="2">
    <source>
        <dbReference type="ARBA" id="ARBA00009810"/>
    </source>
</evidence>
<keyword evidence="11 14" id="KW-0472">Membrane</keyword>
<dbReference type="PROSITE" id="PS01156">
    <property type="entry name" value="TONB_DEPENDENT_REC_2"/>
    <property type="match status" value="1"/>
</dbReference>
<evidence type="ECO:0000256" key="3">
    <source>
        <dbReference type="ARBA" id="ARBA00022448"/>
    </source>
</evidence>
<comment type="similarity">
    <text evidence="2 14 16">Belongs to the TonB-dependent receptor family.</text>
</comment>
<evidence type="ECO:0000256" key="5">
    <source>
        <dbReference type="ARBA" id="ARBA00022496"/>
    </source>
</evidence>
<dbReference type="PANTHER" id="PTHR32552:SF74">
    <property type="entry name" value="HYDROXAMATE SIDEROPHORE RECEPTOR FHUE"/>
    <property type="match status" value="1"/>
</dbReference>
<sequence>MNTKYTLQTLCLSSLFILNIPFDAVAELDDSDIEKIIVTGSYLQGYNAHSASGASRMELAIRDIPQSVSVISNAQIQDFQLTDINVALDTATGVNVERIETDRTYYTARGFDITNFQIDGIGLPLQSGNNHAGDDTAVYDRIEIIRGANGLMTGVGNPSATVNYIRKRPGNSNDLQLRGTIGDDELYRIEADGSYQFNNTFSARAVLVNQDQESYLDRYSRKNQVAYVFVNANLSDTTELSFSHMYNNSDANGNLWGALPLFYTDGTPTNYARSTSTSADWSNWQVVTNNSVLELNHQLSTDWRLRATYSQKRTDEDSELFYVFGTPDRETELGLTGYASEYLLDDKHDLYDVYIDGNFSLFGREHQLVAGLNYSSLSYTDRSLYDFSTGNGFPPIENLNTWQGNAVFPTLTDGESGSDVEQKQKAVYFTGRFNIIDGLYVMAGGRYNDWEAQGESYGVDRDVSDSDFIPYAGIVYAITEDINAYASYTETFQAQNELDINNEQLDPVVGKSQEVGLKVSIFDDAAVVSLTYFDVQQTNLAILDPSTSALPPTEQRFVGSEGISSHGFEMDIAGEVIDNLNLSLGITDFTITGEQLVADYTPNTMVKLGAVYDLVQLEGLSIGLNVCWQSDISRNQGAVAEGFANAGQDIITRQEAYAITDLLVKYQINEDIALNFNVFNVSDEKYLTSLYWAQSFYGAPRRFSATLSWAF</sequence>
<evidence type="ECO:0000256" key="10">
    <source>
        <dbReference type="ARBA" id="ARBA00023077"/>
    </source>
</evidence>